<evidence type="ECO:0000259" key="7">
    <source>
        <dbReference type="PROSITE" id="PS51186"/>
    </source>
</evidence>
<dbReference type="RefSeq" id="WP_324693351.1">
    <property type="nucleotide sequence ID" value="NZ_JAYMYJ010000030.1"/>
</dbReference>
<keyword evidence="2" id="KW-0678">Repressor</keyword>
<feature type="domain" description="N-acetyltransferase" evidence="7">
    <location>
        <begin position="4"/>
        <end position="160"/>
    </location>
</feature>
<keyword evidence="9" id="KW-1185">Reference proteome</keyword>
<gene>
    <name evidence="8" type="ORF">VSS37_03900</name>
</gene>
<dbReference type="InterPro" id="IPR000182">
    <property type="entry name" value="GNAT_dom"/>
</dbReference>
<dbReference type="InterPro" id="IPR016181">
    <property type="entry name" value="Acyl_CoA_acyltransferase"/>
</dbReference>
<dbReference type="Pfam" id="PF13508">
    <property type="entry name" value="Acetyltransf_7"/>
    <property type="match status" value="1"/>
</dbReference>
<proteinExistence type="inferred from homology"/>
<name>A0ABU6CTG5_9GAMM</name>
<dbReference type="PANTHER" id="PTHR36449">
    <property type="entry name" value="ACETYLTRANSFERASE-RELATED"/>
    <property type="match status" value="1"/>
</dbReference>
<organism evidence="8 9">
    <name type="scientific">Candidatus Thiothrix phosphatis</name>
    <dbReference type="NCBI Taxonomy" id="3112415"/>
    <lineage>
        <taxon>Bacteria</taxon>
        <taxon>Pseudomonadati</taxon>
        <taxon>Pseudomonadota</taxon>
        <taxon>Gammaproteobacteria</taxon>
        <taxon>Thiotrichales</taxon>
        <taxon>Thiotrichaceae</taxon>
        <taxon>Thiothrix</taxon>
    </lineage>
</organism>
<evidence type="ECO:0000256" key="1">
    <source>
        <dbReference type="ARBA" id="ARBA00009342"/>
    </source>
</evidence>
<dbReference type="SUPFAM" id="SSF55729">
    <property type="entry name" value="Acyl-CoA N-acyltransferases (Nat)"/>
    <property type="match status" value="1"/>
</dbReference>
<evidence type="ECO:0000256" key="5">
    <source>
        <dbReference type="ARBA" id="ARBA00023315"/>
    </source>
</evidence>
<keyword evidence="5" id="KW-0012">Acyltransferase</keyword>
<dbReference type="PROSITE" id="PS51186">
    <property type="entry name" value="GNAT"/>
    <property type="match status" value="1"/>
</dbReference>
<protein>
    <submittedName>
        <fullName evidence="8">GNAT family N-acetyltransferase</fullName>
    </submittedName>
</protein>
<dbReference type="PANTHER" id="PTHR36449:SF1">
    <property type="entry name" value="ACETYLTRANSFERASE"/>
    <property type="match status" value="1"/>
</dbReference>
<dbReference type="CDD" id="cd04301">
    <property type="entry name" value="NAT_SF"/>
    <property type="match status" value="1"/>
</dbReference>
<evidence type="ECO:0000313" key="9">
    <source>
        <dbReference type="Proteomes" id="UP001308005"/>
    </source>
</evidence>
<sequence length="165" mass="18658">MDVPVYLLESKHDRSQFDCGEPELNAFIKQYATQNARNSLSKTHVWVKNDAVAGFYTLSMGEISPENMPANLAKKLPRYPVAIARIARLAIDKNHQGNGNGRALLLHALENCHRLSNTIGMYAVLVDAKHQQAKAFYLRNDFQPLPDHELTLFITTQTLKQLFSH</sequence>
<evidence type="ECO:0000256" key="2">
    <source>
        <dbReference type="ARBA" id="ARBA00022491"/>
    </source>
</evidence>
<evidence type="ECO:0000256" key="6">
    <source>
        <dbReference type="ARBA" id="ARBA00049880"/>
    </source>
</evidence>
<dbReference type="EMBL" id="JAYMYJ010000030">
    <property type="protein sequence ID" value="MEB4590115.1"/>
    <property type="molecule type" value="Genomic_DNA"/>
</dbReference>
<accession>A0ABU6CTG5</accession>
<reference evidence="9" key="1">
    <citation type="submission" date="2023-07" db="EMBL/GenBank/DDBJ databases">
        <title>The carbon used by Thiothrix.</title>
        <authorList>
            <person name="Chen L."/>
        </authorList>
    </citation>
    <scope>NUCLEOTIDE SEQUENCE [LARGE SCALE GENOMIC DNA]</scope>
</reference>
<evidence type="ECO:0000256" key="3">
    <source>
        <dbReference type="ARBA" id="ARBA00022649"/>
    </source>
</evidence>
<dbReference type="Gene3D" id="3.40.630.30">
    <property type="match status" value="1"/>
</dbReference>
<comment type="caution">
    <text evidence="8">The sequence shown here is derived from an EMBL/GenBank/DDBJ whole genome shotgun (WGS) entry which is preliminary data.</text>
</comment>
<keyword evidence="3" id="KW-1277">Toxin-antitoxin system</keyword>
<comment type="similarity">
    <text evidence="1">Belongs to the acetyltransferase family. GNAT subfamily.</text>
</comment>
<keyword evidence="4" id="KW-0808">Transferase</keyword>
<evidence type="ECO:0000256" key="4">
    <source>
        <dbReference type="ARBA" id="ARBA00022679"/>
    </source>
</evidence>
<comment type="catalytic activity">
    <reaction evidence="6">
        <text>glycyl-tRNA(Gly) + acetyl-CoA = N-acetylglycyl-tRNA(Gly) + CoA + H(+)</text>
        <dbReference type="Rhea" id="RHEA:81867"/>
        <dbReference type="Rhea" id="RHEA-COMP:9683"/>
        <dbReference type="Rhea" id="RHEA-COMP:19766"/>
        <dbReference type="ChEBI" id="CHEBI:15378"/>
        <dbReference type="ChEBI" id="CHEBI:57287"/>
        <dbReference type="ChEBI" id="CHEBI:57288"/>
        <dbReference type="ChEBI" id="CHEBI:78522"/>
        <dbReference type="ChEBI" id="CHEBI:232036"/>
    </reaction>
</comment>
<dbReference type="Proteomes" id="UP001308005">
    <property type="component" value="Unassembled WGS sequence"/>
</dbReference>
<evidence type="ECO:0000313" key="8">
    <source>
        <dbReference type="EMBL" id="MEB4590115.1"/>
    </source>
</evidence>